<protein>
    <recommendedName>
        <fullName evidence="2">DNA (cytosine-5-)-methyltransferase</fullName>
        <ecNumber evidence="2">2.1.1.37</ecNumber>
    </recommendedName>
</protein>
<evidence type="ECO:0000313" key="11">
    <source>
        <dbReference type="EMBL" id="KAK3207837.1"/>
    </source>
</evidence>
<dbReference type="PANTHER" id="PTHR10629:SF54">
    <property type="entry name" value="DNA METHYLTRANSFERASE DIM-2"/>
    <property type="match status" value="1"/>
</dbReference>
<keyword evidence="6" id="KW-0238">DNA-binding</keyword>
<name>A0AAN6LXB0_9PLEO</name>
<comment type="caution">
    <text evidence="11">The sequence shown here is derived from an EMBL/GenBank/DDBJ whole genome shotgun (WGS) entry which is preliminary data.</text>
</comment>
<dbReference type="Gene3D" id="2.30.30.490">
    <property type="match status" value="1"/>
</dbReference>
<reference evidence="11 12" key="1">
    <citation type="submission" date="2021-02" db="EMBL/GenBank/DDBJ databases">
        <title>Genome assembly of Pseudopithomyces chartarum.</title>
        <authorList>
            <person name="Jauregui R."/>
            <person name="Singh J."/>
            <person name="Voisey C."/>
        </authorList>
    </citation>
    <scope>NUCLEOTIDE SEQUENCE [LARGE SCALE GENOMIC DNA]</scope>
    <source>
        <strain evidence="11 12">AGR01</strain>
    </source>
</reference>
<evidence type="ECO:0000256" key="1">
    <source>
        <dbReference type="ARBA" id="ARBA00004123"/>
    </source>
</evidence>
<keyword evidence="3 8" id="KW-0489">Methyltransferase</keyword>
<dbReference type="InterPro" id="IPR029063">
    <property type="entry name" value="SAM-dependent_MTases_sf"/>
</dbReference>
<dbReference type="GO" id="GO:0005634">
    <property type="term" value="C:nucleus"/>
    <property type="evidence" value="ECO:0007669"/>
    <property type="project" value="UniProtKB-SubCell"/>
</dbReference>
<dbReference type="Gene3D" id="3.40.50.150">
    <property type="entry name" value="Vaccinia Virus protein VP39"/>
    <property type="match status" value="1"/>
</dbReference>
<feature type="compositionally biased region" description="Basic and acidic residues" evidence="9">
    <location>
        <begin position="761"/>
        <end position="777"/>
    </location>
</feature>
<feature type="region of interest" description="Disordered" evidence="9">
    <location>
        <begin position="803"/>
        <end position="841"/>
    </location>
</feature>
<dbReference type="InterPro" id="IPR001025">
    <property type="entry name" value="BAH_dom"/>
</dbReference>
<feature type="active site" evidence="8">
    <location>
        <position position="257"/>
    </location>
</feature>
<dbReference type="InterPro" id="IPR050390">
    <property type="entry name" value="C5-Methyltransferase"/>
</dbReference>
<dbReference type="InterPro" id="IPR001525">
    <property type="entry name" value="C5_MeTfrase"/>
</dbReference>
<sequence length="871" mass="97384">MSTSSFVTMKDTDFHCTCHSSHSDSPVDSFCRGDTVYLREQDVLEPVVVEDNNTMTKNIRVRRLLRLRQAQKYNQLKPPVAVNELAWTDEMEVVSHARIEGRCYVRFFSRDDSLYSRIPFPYNQSGGTHCWILSMRLDSNYQNLEELTEAPPGLCEAPDYTLFDQTKKLPGLSLFSGLGNLDKGLETGSAVDFHTSVDMNGRAIQTLRANAEENNQPKLWFGSVDDYLHALLLGKSPHSDLVAKIGNVSVISAGSPCPGFSKLQQDWRSEQSLRNAAHVTTFASFVDVYRPEYGFFENVVNMGATRKGYEEELVLSQLVGCLVSMGYQVQQFIMSSWNYGSPQHRNRLIISIAAPGRTPISQPRPSHGDFEGFKGRSVGKLLNGERFGIQESKIAPFAHVTAGEAIGHLPDIGCGIKHPCIRWPDHVLRLRPNIKERRCIAHIPKYPPGVGLDYAVKHDLIPKYLYEGKSEIAGKSYKRIKKSGLTGTIVTGPSPHDSRSGPFVHYEQNRCITLEEARIAQGIPEEEILIGNVNDQCKMVGNAVDRRVSKALGMELRRAVDQDPPIIKSTITERQSVSVVVNSKAQRRTTESSTAPAWLKYYRKDGISDVENPLQRMDEATRGSMEPSFEESDYFSIIKDVNTNEEGTSAPQHEIDGLNKHISSSTDISRARARILESELDKQLETEFGFDLTVKPGGSAILNDEMVEYDDSQTMPTMIMSHKGLPGSLKKNAVVHSSPLPSLISNSETASSSCSSRPRSQHPELHTQPKRARDQYRYDEDDLSLRYHSEIDYSKKIKWSQNLGHSGIQDPEQDSENGDMSTSSKKVQPARKTRHSGLNVEFAPRSWNKIVELDARTLAKASKTSGSRPYA</sequence>
<feature type="compositionally biased region" description="Low complexity" evidence="9">
    <location>
        <begin position="745"/>
        <end position="758"/>
    </location>
</feature>
<gene>
    <name evidence="11" type="ORF">GRF29_96g554060</name>
</gene>
<evidence type="ECO:0000256" key="3">
    <source>
        <dbReference type="ARBA" id="ARBA00022603"/>
    </source>
</evidence>
<feature type="region of interest" description="Disordered" evidence="9">
    <location>
        <begin position="740"/>
        <end position="777"/>
    </location>
</feature>
<organism evidence="11 12">
    <name type="scientific">Pseudopithomyces chartarum</name>
    <dbReference type="NCBI Taxonomy" id="1892770"/>
    <lineage>
        <taxon>Eukaryota</taxon>
        <taxon>Fungi</taxon>
        <taxon>Dikarya</taxon>
        <taxon>Ascomycota</taxon>
        <taxon>Pezizomycotina</taxon>
        <taxon>Dothideomycetes</taxon>
        <taxon>Pleosporomycetidae</taxon>
        <taxon>Pleosporales</taxon>
        <taxon>Massarineae</taxon>
        <taxon>Didymosphaeriaceae</taxon>
        <taxon>Pseudopithomyces</taxon>
    </lineage>
</organism>
<dbReference type="AlphaFoldDB" id="A0AAN6LXB0"/>
<evidence type="ECO:0000256" key="5">
    <source>
        <dbReference type="ARBA" id="ARBA00022691"/>
    </source>
</evidence>
<evidence type="ECO:0000256" key="2">
    <source>
        <dbReference type="ARBA" id="ARBA00011975"/>
    </source>
</evidence>
<evidence type="ECO:0000256" key="7">
    <source>
        <dbReference type="ARBA" id="ARBA00023242"/>
    </source>
</evidence>
<evidence type="ECO:0000256" key="4">
    <source>
        <dbReference type="ARBA" id="ARBA00022679"/>
    </source>
</evidence>
<keyword evidence="12" id="KW-1185">Reference proteome</keyword>
<dbReference type="PRINTS" id="PR00105">
    <property type="entry name" value="C5METTRFRASE"/>
</dbReference>
<dbReference type="InterPro" id="IPR043151">
    <property type="entry name" value="BAH_sf"/>
</dbReference>
<dbReference type="Gene3D" id="3.90.120.10">
    <property type="entry name" value="DNA Methylase, subunit A, domain 2"/>
    <property type="match status" value="1"/>
</dbReference>
<dbReference type="EMBL" id="WVTA01000008">
    <property type="protein sequence ID" value="KAK3207837.1"/>
    <property type="molecule type" value="Genomic_DNA"/>
</dbReference>
<dbReference type="PROSITE" id="PS51679">
    <property type="entry name" value="SAM_MT_C5"/>
    <property type="match status" value="1"/>
</dbReference>
<dbReference type="GO" id="GO:0003682">
    <property type="term" value="F:chromatin binding"/>
    <property type="evidence" value="ECO:0007669"/>
    <property type="project" value="InterPro"/>
</dbReference>
<keyword evidence="4 8" id="KW-0808">Transferase</keyword>
<evidence type="ECO:0000259" key="10">
    <source>
        <dbReference type="PROSITE" id="PS51038"/>
    </source>
</evidence>
<dbReference type="SUPFAM" id="SSF53335">
    <property type="entry name" value="S-adenosyl-L-methionine-dependent methyltransferases"/>
    <property type="match status" value="1"/>
</dbReference>
<dbReference type="GO" id="GO:0003677">
    <property type="term" value="F:DNA binding"/>
    <property type="evidence" value="ECO:0007669"/>
    <property type="project" value="UniProtKB-KW"/>
</dbReference>
<dbReference type="GO" id="GO:0032259">
    <property type="term" value="P:methylation"/>
    <property type="evidence" value="ECO:0007669"/>
    <property type="project" value="UniProtKB-KW"/>
</dbReference>
<dbReference type="PROSITE" id="PS51038">
    <property type="entry name" value="BAH"/>
    <property type="match status" value="1"/>
</dbReference>
<accession>A0AAN6LXB0</accession>
<feature type="domain" description="BAH" evidence="10">
    <location>
        <begin position="28"/>
        <end position="148"/>
    </location>
</feature>
<evidence type="ECO:0000256" key="8">
    <source>
        <dbReference type="PROSITE-ProRule" id="PRU01016"/>
    </source>
</evidence>
<proteinExistence type="inferred from homology"/>
<dbReference type="Proteomes" id="UP001280581">
    <property type="component" value="Unassembled WGS sequence"/>
</dbReference>
<evidence type="ECO:0000256" key="9">
    <source>
        <dbReference type="SAM" id="MobiDB-lite"/>
    </source>
</evidence>
<keyword evidence="7" id="KW-0539">Nucleus</keyword>
<comment type="subcellular location">
    <subcellularLocation>
        <location evidence="1">Nucleus</location>
    </subcellularLocation>
</comment>
<comment type="similarity">
    <text evidence="8">Belongs to the class I-like SAM-binding methyltransferase superfamily. C5-methyltransferase family.</text>
</comment>
<dbReference type="Pfam" id="PF00145">
    <property type="entry name" value="DNA_methylase"/>
    <property type="match status" value="1"/>
</dbReference>
<dbReference type="GO" id="GO:0044027">
    <property type="term" value="P:negative regulation of gene expression via chromosomal CpG island methylation"/>
    <property type="evidence" value="ECO:0007669"/>
    <property type="project" value="TreeGrafter"/>
</dbReference>
<keyword evidence="5 8" id="KW-0949">S-adenosyl-L-methionine</keyword>
<dbReference type="GO" id="GO:0003886">
    <property type="term" value="F:DNA (cytosine-5-)-methyltransferase activity"/>
    <property type="evidence" value="ECO:0007669"/>
    <property type="project" value="UniProtKB-EC"/>
</dbReference>
<evidence type="ECO:0000313" key="12">
    <source>
        <dbReference type="Proteomes" id="UP001280581"/>
    </source>
</evidence>
<dbReference type="PANTHER" id="PTHR10629">
    <property type="entry name" value="CYTOSINE-SPECIFIC METHYLTRANSFERASE"/>
    <property type="match status" value="1"/>
</dbReference>
<evidence type="ECO:0000256" key="6">
    <source>
        <dbReference type="ARBA" id="ARBA00023125"/>
    </source>
</evidence>
<dbReference type="EC" id="2.1.1.37" evidence="2"/>